<evidence type="ECO:0000256" key="6">
    <source>
        <dbReference type="ARBA" id="ARBA00022824"/>
    </source>
</evidence>
<keyword evidence="5 9" id="KW-0812">Transmembrane</keyword>
<feature type="chain" id="PRO_5012441366" description="Mannosyltransferase" evidence="10">
    <location>
        <begin position="21"/>
        <end position="483"/>
    </location>
</feature>
<keyword evidence="3" id="KW-0328">Glycosyltransferase</keyword>
<feature type="transmembrane region" description="Helical" evidence="9">
    <location>
        <begin position="63"/>
        <end position="81"/>
    </location>
</feature>
<evidence type="ECO:0000256" key="2">
    <source>
        <dbReference type="ARBA" id="ARBA00004586"/>
    </source>
</evidence>
<sequence>MKLGNFKSIFYLSLALHFFAAIFSSGFQHFDEHFQIYEFLNLKLGGTESSNLPWEYREQIRPWFQVYVYYVFYKGFALVGIQSPFIMATLFRLITSMFGLFALTRILPLIKIWIKSERHQVLTWGFLNFCWFVPYIQTRTNSESFGISFFFWGLSLFVIALEKNEKLVKAGLLSGLLFGLAYLSRSQMAFCVAFLWFWAVFIKRAKVSFLAASAFSILVAIGLGVFFDYWGYGNWTFSTWHYFRTNFVEGIMSNVQQYPWWWYFRLCVTRGIAPVSLPLTLVMVWGWYKYRKHPLTWTTLPLFIFHCYVGHKELRYIFPIIMIAPLYLGFFVQDHSEKIQEILKKTWGRVLWKFILGVNIFFLLVGTFRAANPAVNFYSYVWKNEQIKEINVHGENPFTMLGLKLEYYKKKDLVINDVKVVDDFLDGLEGEKYLFFNKGKFVMEMESNSRCTLQYLTYPRWLLNFNVGNWISRSRVWSLYLCK</sequence>
<comment type="subcellular location">
    <subcellularLocation>
        <location evidence="1">Endomembrane system</location>
        <topology evidence="1">Multi-pass membrane protein</topology>
    </subcellularLocation>
    <subcellularLocation>
        <location evidence="2">Endoplasmic reticulum membrane</location>
    </subcellularLocation>
</comment>
<evidence type="ECO:0000256" key="4">
    <source>
        <dbReference type="ARBA" id="ARBA00022679"/>
    </source>
</evidence>
<feature type="transmembrane region" description="Helical" evidence="9">
    <location>
        <begin position="262"/>
        <end position="288"/>
    </location>
</feature>
<dbReference type="PANTHER" id="PTHR22760">
    <property type="entry name" value="GLYCOSYLTRANSFERASE"/>
    <property type="match status" value="1"/>
</dbReference>
<gene>
    <name evidence="11" type="ORF">A9Q84_05010</name>
</gene>
<dbReference type="InterPro" id="IPR005599">
    <property type="entry name" value="GPI_mannosylTrfase"/>
</dbReference>
<keyword evidence="8 9" id="KW-0472">Membrane</keyword>
<dbReference type="Proteomes" id="UP000196531">
    <property type="component" value="Unassembled WGS sequence"/>
</dbReference>
<keyword evidence="4" id="KW-0808">Transferase</keyword>
<evidence type="ECO:0000256" key="5">
    <source>
        <dbReference type="ARBA" id="ARBA00022692"/>
    </source>
</evidence>
<comment type="caution">
    <text evidence="11">The sequence shown here is derived from an EMBL/GenBank/DDBJ whole genome shotgun (WGS) entry which is preliminary data.</text>
</comment>
<feature type="transmembrane region" description="Helical" evidence="9">
    <location>
        <begin position="317"/>
        <end position="333"/>
    </location>
</feature>
<feature type="signal peptide" evidence="10">
    <location>
        <begin position="1"/>
        <end position="20"/>
    </location>
</feature>
<keyword evidence="7 9" id="KW-1133">Transmembrane helix</keyword>
<dbReference type="GO" id="GO:0012505">
    <property type="term" value="C:endomembrane system"/>
    <property type="evidence" value="ECO:0007669"/>
    <property type="project" value="UniProtKB-SubCell"/>
</dbReference>
<evidence type="ECO:0000256" key="7">
    <source>
        <dbReference type="ARBA" id="ARBA00022989"/>
    </source>
</evidence>
<feature type="transmembrane region" description="Helical" evidence="9">
    <location>
        <begin position="181"/>
        <end position="202"/>
    </location>
</feature>
<feature type="transmembrane region" description="Helical" evidence="9">
    <location>
        <begin position="93"/>
        <end position="114"/>
    </location>
</feature>
<evidence type="ECO:0000256" key="1">
    <source>
        <dbReference type="ARBA" id="ARBA00004127"/>
    </source>
</evidence>
<evidence type="ECO:0000256" key="9">
    <source>
        <dbReference type="SAM" id="Phobius"/>
    </source>
</evidence>
<keyword evidence="10" id="KW-0732">Signal</keyword>
<keyword evidence="6" id="KW-0256">Endoplasmic reticulum</keyword>
<reference evidence="12" key="1">
    <citation type="journal article" date="2017" name="Proc. Natl. Acad. Sci. U.S.A.">
        <title>Simulation of Deepwater Horizon oil plume reveals substrate specialization within a complex community of hydrocarbon-degraders.</title>
        <authorList>
            <person name="Hu P."/>
            <person name="Dubinsky E.A."/>
            <person name="Probst A.J."/>
            <person name="Wang J."/>
            <person name="Sieber C.M.K."/>
            <person name="Tom L.M."/>
            <person name="Gardinali P."/>
            <person name="Banfield J.F."/>
            <person name="Atlas R.M."/>
            <person name="Andersen G.L."/>
        </authorList>
    </citation>
    <scope>NUCLEOTIDE SEQUENCE [LARGE SCALE GENOMIC DNA]</scope>
</reference>
<proteinExistence type="predicted"/>
<evidence type="ECO:0000313" key="12">
    <source>
        <dbReference type="Proteomes" id="UP000196531"/>
    </source>
</evidence>
<feature type="transmembrane region" description="Helical" evidence="9">
    <location>
        <begin position="9"/>
        <end position="30"/>
    </location>
</feature>
<dbReference type="AlphaFoldDB" id="A0A1Y5FEZ4"/>
<feature type="transmembrane region" description="Helical" evidence="9">
    <location>
        <begin position="209"/>
        <end position="232"/>
    </location>
</feature>
<accession>A0A1Y5FEZ4</accession>
<feature type="transmembrane region" description="Helical" evidence="9">
    <location>
        <begin position="144"/>
        <end position="161"/>
    </location>
</feature>
<evidence type="ECO:0000256" key="3">
    <source>
        <dbReference type="ARBA" id="ARBA00022676"/>
    </source>
</evidence>
<dbReference type="EMBL" id="MAAO01000004">
    <property type="protein sequence ID" value="OUR98774.1"/>
    <property type="molecule type" value="Genomic_DNA"/>
</dbReference>
<name>A0A1Y5FEZ4_9BACT</name>
<evidence type="ECO:0000256" key="10">
    <source>
        <dbReference type="SAM" id="SignalP"/>
    </source>
</evidence>
<evidence type="ECO:0000256" key="8">
    <source>
        <dbReference type="ARBA" id="ARBA00023136"/>
    </source>
</evidence>
<protein>
    <recommendedName>
        <fullName evidence="13">Mannosyltransferase</fullName>
    </recommendedName>
</protein>
<evidence type="ECO:0008006" key="13">
    <source>
        <dbReference type="Google" id="ProtNLM"/>
    </source>
</evidence>
<dbReference type="GO" id="GO:0000030">
    <property type="term" value="F:mannosyltransferase activity"/>
    <property type="evidence" value="ECO:0007669"/>
    <property type="project" value="TreeGrafter"/>
</dbReference>
<evidence type="ECO:0000313" key="11">
    <source>
        <dbReference type="EMBL" id="OUR98774.1"/>
    </source>
</evidence>
<feature type="transmembrane region" description="Helical" evidence="9">
    <location>
        <begin position="354"/>
        <end position="371"/>
    </location>
</feature>
<dbReference type="Pfam" id="PF03901">
    <property type="entry name" value="Glyco_transf_22"/>
    <property type="match status" value="1"/>
</dbReference>
<organism evidence="11 12">
    <name type="scientific">Halobacteriovorax marinus</name>
    <dbReference type="NCBI Taxonomy" id="97084"/>
    <lineage>
        <taxon>Bacteria</taxon>
        <taxon>Pseudomonadati</taxon>
        <taxon>Bdellovibrionota</taxon>
        <taxon>Bacteriovoracia</taxon>
        <taxon>Bacteriovoracales</taxon>
        <taxon>Halobacteriovoraceae</taxon>
        <taxon>Halobacteriovorax</taxon>
    </lineage>
</organism>